<feature type="transmembrane region" description="Helical" evidence="1">
    <location>
        <begin position="165"/>
        <end position="190"/>
    </location>
</feature>
<sequence length="463" mass="51895">MRSPAINSVFWMMGVSALILFASSILRHELFQSTAFDLGIFDQAAYLISQEKPPISTFMGYHILGDHAAWIWYPLALLYKIYPSVYWLFAVQAIALASGALPTWQLARQAGLKEGQSVAMAAVYLLYPLIFNVNLFDFHPEVIALPLFLAAVLAARRNQIRWFCLYVFLILGCKAVLSFTVAAMGFWLLVFEKRRLYGAIALGAGIAWFLIASRIIIPTFSGAEPAAVGRYSYLGNSVPEIAKNIILQPGTILGKVFILSNLEYLLLLLAPVIWGFSLAGIKPLVAAIPCIALNIIADYQPQKDLIHQYSLPALPFILLVLISSLAAGKGLIQDRRKIIIWSLVGFLCLAKYTHFFGRYLESLDTWQATREAIALVKTQGSVLTTAEISPHLSHRPSINLIQDNLPLTQVNIFDYILLNTRHHDLSGNQELNFKLLDKLKNDSNFKLKYQRDDVYLFNKITKN</sequence>
<keyword evidence="3" id="KW-1185">Reference proteome</keyword>
<feature type="transmembrane region" description="Helical" evidence="1">
    <location>
        <begin position="309"/>
        <end position="332"/>
    </location>
</feature>
<feature type="transmembrane region" description="Helical" evidence="1">
    <location>
        <begin position="6"/>
        <end position="26"/>
    </location>
</feature>
<dbReference type="STRING" id="224013.ACX27_28585"/>
<feature type="transmembrane region" description="Helical" evidence="1">
    <location>
        <begin position="58"/>
        <end position="79"/>
    </location>
</feature>
<proteinExistence type="predicted"/>
<reference evidence="2 3" key="2">
    <citation type="journal article" date="2016" name="Genome Announc.">
        <title>Draft Genome Sequence of the N2-Fixing Cyanobacterium Nostoc piscinale CENA21, Isolated from the Brazilian Amazon Floodplain.</title>
        <authorList>
            <person name="Leao T."/>
            <person name="Guimaraes P.I."/>
            <person name="de Melo A.G."/>
            <person name="Ramos R.T."/>
            <person name="Leao P.N."/>
            <person name="Silva A."/>
            <person name="Fiore M.F."/>
            <person name="Schneider M.P."/>
        </authorList>
    </citation>
    <scope>NUCLEOTIDE SEQUENCE [LARGE SCALE GENOMIC DNA]</scope>
    <source>
        <strain evidence="2 3">CENA21</strain>
    </source>
</reference>
<dbReference type="OrthoDB" id="2079361at2"/>
<dbReference type="EMBL" id="CP012036">
    <property type="protein sequence ID" value="ALF55905.1"/>
    <property type="molecule type" value="Genomic_DNA"/>
</dbReference>
<evidence type="ECO:0000256" key="1">
    <source>
        <dbReference type="SAM" id="Phobius"/>
    </source>
</evidence>
<dbReference type="Proteomes" id="UP000062645">
    <property type="component" value="Chromosome"/>
</dbReference>
<dbReference type="InterPro" id="IPR018650">
    <property type="entry name" value="STSV1_Orf64"/>
</dbReference>
<keyword evidence="1" id="KW-0812">Transmembrane</keyword>
<feature type="transmembrane region" description="Helical" evidence="1">
    <location>
        <begin position="338"/>
        <end position="360"/>
    </location>
</feature>
<keyword evidence="1" id="KW-0472">Membrane</keyword>
<evidence type="ECO:0000313" key="2">
    <source>
        <dbReference type="EMBL" id="ALF55905.1"/>
    </source>
</evidence>
<dbReference type="Pfam" id="PF09852">
    <property type="entry name" value="DUF2079"/>
    <property type="match status" value="1"/>
</dbReference>
<accession>A0A0M5MI56</accession>
<gene>
    <name evidence="2" type="ORF">ACX27_28585</name>
</gene>
<protein>
    <submittedName>
        <fullName evidence="2">Membrane protein</fullName>
    </submittedName>
</protein>
<dbReference type="RefSeq" id="WP_062297521.1">
    <property type="nucleotide sequence ID" value="NZ_CP012036.1"/>
</dbReference>
<dbReference type="KEGG" id="npz:ACX27_28585"/>
<feature type="transmembrane region" description="Helical" evidence="1">
    <location>
        <begin position="280"/>
        <end position="297"/>
    </location>
</feature>
<reference evidence="3" key="1">
    <citation type="submission" date="2015-07" db="EMBL/GenBank/DDBJ databases">
        <title>Genome Of Nitrogen-Fixing Cyanobacterium Nostoc piscinale CENA21 From Solimoes/Amazon River Floodplain Sediments And Comparative Genomics To Uncover Biosynthetic Natural Products Potential.</title>
        <authorList>
            <person name="Leao T.F."/>
            <person name="Leao P.N."/>
            <person name="Guimaraes P.I."/>
            <person name="de Melo A.G.C."/>
            <person name="Ramos R.T.J."/>
            <person name="Silva A."/>
            <person name="Fiore M.F."/>
            <person name="Schneider M.P.C."/>
        </authorList>
    </citation>
    <scope>NUCLEOTIDE SEQUENCE [LARGE SCALE GENOMIC DNA]</scope>
    <source>
        <strain evidence="3">CENA21</strain>
    </source>
</reference>
<keyword evidence="1" id="KW-1133">Transmembrane helix</keyword>
<organism evidence="2 3">
    <name type="scientific">Nostoc piscinale CENA21</name>
    <dbReference type="NCBI Taxonomy" id="224013"/>
    <lineage>
        <taxon>Bacteria</taxon>
        <taxon>Bacillati</taxon>
        <taxon>Cyanobacteriota</taxon>
        <taxon>Cyanophyceae</taxon>
        <taxon>Nostocales</taxon>
        <taxon>Nostocaceae</taxon>
        <taxon>Nostoc</taxon>
    </lineage>
</organism>
<dbReference type="PATRIC" id="fig|224013.5.peg.6835"/>
<name>A0A0M5MI56_9NOSO</name>
<feature type="transmembrane region" description="Helical" evidence="1">
    <location>
        <begin position="196"/>
        <end position="217"/>
    </location>
</feature>
<dbReference type="AlphaFoldDB" id="A0A0M5MI56"/>
<evidence type="ECO:0000313" key="3">
    <source>
        <dbReference type="Proteomes" id="UP000062645"/>
    </source>
</evidence>